<dbReference type="EMBL" id="CADEBC010000500">
    <property type="protein sequence ID" value="CAB3238860.1"/>
    <property type="molecule type" value="Genomic_DNA"/>
</dbReference>
<dbReference type="InterPro" id="IPR036291">
    <property type="entry name" value="NAD(P)-bd_dom_sf"/>
</dbReference>
<dbReference type="Proteomes" id="UP000494106">
    <property type="component" value="Unassembled WGS sequence"/>
</dbReference>
<dbReference type="Gene3D" id="3.40.50.720">
    <property type="entry name" value="NAD(P)-binding Rossmann-like Domain"/>
    <property type="match status" value="1"/>
</dbReference>
<dbReference type="PANTHER" id="PTHR43975:SF2">
    <property type="entry name" value="EG:BACR7A4.14 PROTEIN-RELATED"/>
    <property type="match status" value="1"/>
</dbReference>
<dbReference type="SUPFAM" id="SSF51735">
    <property type="entry name" value="NAD(P)-binding Rossmann-fold domains"/>
    <property type="match status" value="1"/>
</dbReference>
<name>A0A8S1A112_ARCPL</name>
<keyword evidence="2" id="KW-1185">Reference proteome</keyword>
<gene>
    <name evidence="1" type="ORF">APLA_LOCUS7608</name>
</gene>
<dbReference type="PANTHER" id="PTHR43975">
    <property type="entry name" value="ZGC:101858"/>
    <property type="match status" value="1"/>
</dbReference>
<dbReference type="InterPro" id="IPR002347">
    <property type="entry name" value="SDR_fam"/>
</dbReference>
<dbReference type="OrthoDB" id="47007at2759"/>
<proteinExistence type="predicted"/>
<accession>A0A8S1A112</accession>
<sequence>MDRFSVEVIPPRWNEQNLRKVADQCEKESGLKPLAIVADLGTDEGVEKTAKETIDHFGRLDVLVNNVGVGARTRILETDMATFDEVFNIDVRVPTKLPQFVSEKKSTRPSDQRWLRVIVLVYLDIVRPARSLALDIYGKKCSYNPGEVSPIGIAVLSRKRLYFR</sequence>
<protein>
    <submittedName>
        <fullName evidence="1">Uncharacterized protein</fullName>
    </submittedName>
</protein>
<comment type="caution">
    <text evidence="1">The sequence shown here is derived from an EMBL/GenBank/DDBJ whole genome shotgun (WGS) entry which is preliminary data.</text>
</comment>
<evidence type="ECO:0000313" key="1">
    <source>
        <dbReference type="EMBL" id="CAB3238860.1"/>
    </source>
</evidence>
<evidence type="ECO:0000313" key="2">
    <source>
        <dbReference type="Proteomes" id="UP000494106"/>
    </source>
</evidence>
<reference evidence="1 2" key="1">
    <citation type="submission" date="2020-04" db="EMBL/GenBank/DDBJ databases">
        <authorList>
            <person name="Wallbank WR R."/>
            <person name="Pardo Diaz C."/>
            <person name="Kozak K."/>
            <person name="Martin S."/>
            <person name="Jiggins C."/>
            <person name="Moest M."/>
            <person name="Warren A I."/>
            <person name="Byers J.R.P. K."/>
            <person name="Montejo-Kovacevich G."/>
            <person name="Yen C E."/>
        </authorList>
    </citation>
    <scope>NUCLEOTIDE SEQUENCE [LARGE SCALE GENOMIC DNA]</scope>
</reference>
<dbReference type="AlphaFoldDB" id="A0A8S1A112"/>
<organism evidence="1 2">
    <name type="scientific">Arctia plantaginis</name>
    <name type="common">Wood tiger moth</name>
    <name type="synonym">Phalaena plantaginis</name>
    <dbReference type="NCBI Taxonomy" id="874455"/>
    <lineage>
        <taxon>Eukaryota</taxon>
        <taxon>Metazoa</taxon>
        <taxon>Ecdysozoa</taxon>
        <taxon>Arthropoda</taxon>
        <taxon>Hexapoda</taxon>
        <taxon>Insecta</taxon>
        <taxon>Pterygota</taxon>
        <taxon>Neoptera</taxon>
        <taxon>Endopterygota</taxon>
        <taxon>Lepidoptera</taxon>
        <taxon>Glossata</taxon>
        <taxon>Ditrysia</taxon>
        <taxon>Noctuoidea</taxon>
        <taxon>Erebidae</taxon>
        <taxon>Arctiinae</taxon>
        <taxon>Arctia</taxon>
    </lineage>
</organism>
<dbReference type="Pfam" id="PF00106">
    <property type="entry name" value="adh_short"/>
    <property type="match status" value="1"/>
</dbReference>